<organism evidence="9">
    <name type="scientific">hydrothermal vent metagenome</name>
    <dbReference type="NCBI Taxonomy" id="652676"/>
    <lineage>
        <taxon>unclassified sequences</taxon>
        <taxon>metagenomes</taxon>
        <taxon>ecological metagenomes</taxon>
    </lineage>
</organism>
<dbReference type="AlphaFoldDB" id="A0A3B0UWW5"/>
<sequence>MDTVKPGATTMVIFGATGDLSQKKLLPALYRLIELDMLPEHFNIVGFATRQIDDLEFREFCKTAVYEHSQYKPVNDDTCSKLFSTARFVSSSFENSDGFQRLKQRLDELDRECNEPCSRLYYFATPPGFFPKLIEMLSDAELSKKVNEPEKPKIIIEKPFGRDLQSARELNALTLSHFDEDQVYRIDHYLGKETVQNILFFRFANGIYEPIWNRRYVDHIQITVAESVGVGDRGQYFESSGTLRDMVQNHIMQLLTLVAMEPPSSIEPETIRTKKIELLKSLRPIAPETVQRFAVRGQYGHKEATEEEGRKNAYREEKHVDPESDIETFVALKLFVDNWRWSGVPFYIRTGKCLPERLTEIVIHFKKVPHCLFTKSITGSPNSNVLVLKIQPDEGINFSFNIKYPGSANRIDMVSMDFSYAQAYDVKMAEAYERLIHDSMLGDATLFPHSQEIEESWKIISGILEGWESFPPQNFPNYEPGTWGPLEADMLMERDLRRWHDPEIDEGAKKNK</sequence>
<evidence type="ECO:0000256" key="5">
    <source>
        <dbReference type="ARBA" id="ARBA00023002"/>
    </source>
</evidence>
<dbReference type="EC" id="1.1.1.49" evidence="9"/>
<dbReference type="EMBL" id="UOEZ01000033">
    <property type="protein sequence ID" value="VAW35665.1"/>
    <property type="molecule type" value="Genomic_DNA"/>
</dbReference>
<dbReference type="GO" id="GO:0004345">
    <property type="term" value="F:glucose-6-phosphate dehydrogenase activity"/>
    <property type="evidence" value="ECO:0007669"/>
    <property type="project" value="UniProtKB-EC"/>
</dbReference>
<dbReference type="Gene3D" id="3.30.360.10">
    <property type="entry name" value="Dihydrodipicolinate Reductase, domain 2"/>
    <property type="match status" value="1"/>
</dbReference>
<evidence type="ECO:0000256" key="2">
    <source>
        <dbReference type="ARBA" id="ARBA00009975"/>
    </source>
</evidence>
<dbReference type="Pfam" id="PF00479">
    <property type="entry name" value="G6PD_N"/>
    <property type="match status" value="1"/>
</dbReference>
<dbReference type="PROSITE" id="PS00069">
    <property type="entry name" value="G6P_DEHYDROGENASE"/>
    <property type="match status" value="1"/>
</dbReference>
<evidence type="ECO:0000256" key="4">
    <source>
        <dbReference type="ARBA" id="ARBA00022857"/>
    </source>
</evidence>
<dbReference type="GO" id="GO:0009051">
    <property type="term" value="P:pentose-phosphate shunt, oxidative branch"/>
    <property type="evidence" value="ECO:0007669"/>
    <property type="project" value="TreeGrafter"/>
</dbReference>
<keyword evidence="6" id="KW-0119">Carbohydrate metabolism</keyword>
<evidence type="ECO:0000256" key="1">
    <source>
        <dbReference type="ARBA" id="ARBA00004937"/>
    </source>
</evidence>
<evidence type="ECO:0000313" key="9">
    <source>
        <dbReference type="EMBL" id="VAW35665.1"/>
    </source>
</evidence>
<dbReference type="InterPro" id="IPR019796">
    <property type="entry name" value="G6P_DH_AS"/>
</dbReference>
<keyword evidence="3" id="KW-0313">Glucose metabolism</keyword>
<dbReference type="Pfam" id="PF02781">
    <property type="entry name" value="G6PD_C"/>
    <property type="match status" value="1"/>
</dbReference>
<proteinExistence type="inferred from homology"/>
<accession>A0A3B0UWW5</accession>
<feature type="domain" description="Glucose-6-phosphate dehydrogenase C-terminal" evidence="8">
    <location>
        <begin position="200"/>
        <end position="500"/>
    </location>
</feature>
<dbReference type="InterPro" id="IPR022674">
    <property type="entry name" value="G6P_DH_NAD-bd"/>
</dbReference>
<comment type="similarity">
    <text evidence="2">Belongs to the glucose-6-phosphate dehydrogenase family.</text>
</comment>
<dbReference type="InterPro" id="IPR022675">
    <property type="entry name" value="G6P_DH_C"/>
</dbReference>
<protein>
    <submittedName>
        <fullName evidence="9">Glucose-6-phosphate 1-dehydrogenase</fullName>
        <ecNumber evidence="9">1.1.1.49</ecNumber>
    </submittedName>
</protein>
<dbReference type="PANTHER" id="PTHR23429">
    <property type="entry name" value="GLUCOSE-6-PHOSPHATE 1-DEHYDROGENASE G6PD"/>
    <property type="match status" value="1"/>
</dbReference>
<evidence type="ECO:0000256" key="3">
    <source>
        <dbReference type="ARBA" id="ARBA00022526"/>
    </source>
</evidence>
<dbReference type="InterPro" id="IPR036291">
    <property type="entry name" value="NAD(P)-bd_dom_sf"/>
</dbReference>
<dbReference type="SUPFAM" id="SSF51735">
    <property type="entry name" value="NAD(P)-binding Rossmann-fold domains"/>
    <property type="match status" value="1"/>
</dbReference>
<dbReference type="GO" id="GO:0005829">
    <property type="term" value="C:cytosol"/>
    <property type="evidence" value="ECO:0007669"/>
    <property type="project" value="TreeGrafter"/>
</dbReference>
<keyword evidence="4" id="KW-0521">NADP</keyword>
<dbReference type="GO" id="GO:0006006">
    <property type="term" value="P:glucose metabolic process"/>
    <property type="evidence" value="ECO:0007669"/>
    <property type="project" value="UniProtKB-KW"/>
</dbReference>
<dbReference type="UniPathway" id="UPA00115"/>
<dbReference type="HAMAP" id="MF_00966">
    <property type="entry name" value="G6PD"/>
    <property type="match status" value="1"/>
</dbReference>
<evidence type="ECO:0000256" key="6">
    <source>
        <dbReference type="ARBA" id="ARBA00023277"/>
    </source>
</evidence>
<dbReference type="InterPro" id="IPR001282">
    <property type="entry name" value="G6P_DH"/>
</dbReference>
<name>A0A3B0UWW5_9ZZZZ</name>
<dbReference type="GO" id="GO:0050661">
    <property type="term" value="F:NADP binding"/>
    <property type="evidence" value="ECO:0007669"/>
    <property type="project" value="InterPro"/>
</dbReference>
<evidence type="ECO:0000259" key="7">
    <source>
        <dbReference type="Pfam" id="PF00479"/>
    </source>
</evidence>
<evidence type="ECO:0000259" key="8">
    <source>
        <dbReference type="Pfam" id="PF02781"/>
    </source>
</evidence>
<dbReference type="SUPFAM" id="SSF55347">
    <property type="entry name" value="Glyceraldehyde-3-phosphate dehydrogenase-like, C-terminal domain"/>
    <property type="match status" value="1"/>
</dbReference>
<gene>
    <name evidence="9" type="ORF">MNBD_DELTA02-1154</name>
</gene>
<dbReference type="PIRSF" id="PIRSF000110">
    <property type="entry name" value="G6PD"/>
    <property type="match status" value="1"/>
</dbReference>
<keyword evidence="5 9" id="KW-0560">Oxidoreductase</keyword>
<dbReference type="PRINTS" id="PR00079">
    <property type="entry name" value="G6PDHDRGNASE"/>
</dbReference>
<feature type="domain" description="Glucose-6-phosphate dehydrogenase NAD-binding" evidence="7">
    <location>
        <begin position="12"/>
        <end position="197"/>
    </location>
</feature>
<comment type="pathway">
    <text evidence="1">Carbohydrate degradation; pentose phosphate pathway; D-ribulose 5-phosphate from D-glucose 6-phosphate (oxidative stage): step 1/3.</text>
</comment>
<dbReference type="NCBIfam" id="TIGR00871">
    <property type="entry name" value="zwf"/>
    <property type="match status" value="1"/>
</dbReference>
<reference evidence="9" key="1">
    <citation type="submission" date="2018-06" db="EMBL/GenBank/DDBJ databases">
        <authorList>
            <person name="Zhirakovskaya E."/>
        </authorList>
    </citation>
    <scope>NUCLEOTIDE SEQUENCE</scope>
</reference>
<dbReference type="PANTHER" id="PTHR23429:SF0">
    <property type="entry name" value="GLUCOSE-6-PHOSPHATE 1-DEHYDROGENASE"/>
    <property type="match status" value="1"/>
</dbReference>
<dbReference type="Gene3D" id="3.40.50.720">
    <property type="entry name" value="NAD(P)-binding Rossmann-like Domain"/>
    <property type="match status" value="1"/>
</dbReference>